<name>A0A2U9BZJ1_SCOMX</name>
<evidence type="ECO:0000313" key="1">
    <source>
        <dbReference type="EMBL" id="AWP09704.1"/>
    </source>
</evidence>
<organism evidence="1 2">
    <name type="scientific">Scophthalmus maximus</name>
    <name type="common">Turbot</name>
    <name type="synonym">Psetta maxima</name>
    <dbReference type="NCBI Taxonomy" id="52904"/>
    <lineage>
        <taxon>Eukaryota</taxon>
        <taxon>Metazoa</taxon>
        <taxon>Chordata</taxon>
        <taxon>Craniata</taxon>
        <taxon>Vertebrata</taxon>
        <taxon>Euteleostomi</taxon>
        <taxon>Actinopterygii</taxon>
        <taxon>Neopterygii</taxon>
        <taxon>Teleostei</taxon>
        <taxon>Neoteleostei</taxon>
        <taxon>Acanthomorphata</taxon>
        <taxon>Carangaria</taxon>
        <taxon>Pleuronectiformes</taxon>
        <taxon>Pleuronectoidei</taxon>
        <taxon>Scophthalmidae</taxon>
        <taxon>Scophthalmus</taxon>
    </lineage>
</organism>
<evidence type="ECO:0000313" key="2">
    <source>
        <dbReference type="Proteomes" id="UP000246464"/>
    </source>
</evidence>
<proteinExistence type="predicted"/>
<keyword evidence="2" id="KW-1185">Reference proteome</keyword>
<dbReference type="Proteomes" id="UP000246464">
    <property type="component" value="Chromosome 11"/>
</dbReference>
<reference evidence="1 2" key="1">
    <citation type="submission" date="2017-12" db="EMBL/GenBank/DDBJ databases">
        <title>Integrating genomic resources of turbot (Scophthalmus maximus) in depth evaluation of genetic and physical mapping variation across individuals.</title>
        <authorList>
            <person name="Martinez P."/>
        </authorList>
    </citation>
    <scope>NUCLEOTIDE SEQUENCE [LARGE SCALE GENOMIC DNA]</scope>
</reference>
<gene>
    <name evidence="1" type="ORF">SMAX5B_014774</name>
</gene>
<dbReference type="AlphaFoldDB" id="A0A2U9BZJ1"/>
<dbReference type="EMBL" id="CP026253">
    <property type="protein sequence ID" value="AWP09704.1"/>
    <property type="molecule type" value="Genomic_DNA"/>
</dbReference>
<accession>A0A2U9BZJ1</accession>
<protein>
    <submittedName>
        <fullName evidence="1">Uncharacterized protein</fullName>
    </submittedName>
</protein>
<sequence length="57" mass="6335">MGKTEMFGNDDAVTRIRVLLLMSLLEDLAGSPEFEEPHIFYVQLRTKPSSAGLLLLA</sequence>